<gene>
    <name evidence="1" type="ORF">KC820_01610</name>
</gene>
<accession>A0A941CTB6</accession>
<sequence length="121" mass="13665">MRKLIVSILTITLFLLISSTTISGYATITPQEQTIEGSSGTAYWTFSWGTGSNPWRVDFAADTDRSYVTIDRNTNSTAMTHQQYYSLGYGTNYDNYTPRLRVMDSNYIITGVDTATVYQNR</sequence>
<evidence type="ECO:0000313" key="2">
    <source>
        <dbReference type="Proteomes" id="UP000675431"/>
    </source>
</evidence>
<reference evidence="1 2" key="1">
    <citation type="submission" date="2021-04" db="EMBL/GenBank/DDBJ databases">
        <title>Allobacillus sp. nov. SKP8-2 isolated from shrimp paste.</title>
        <authorList>
            <person name="Tanasupawat S."/>
            <person name="Yiamsombat S."/>
            <person name="Kanchanasin P."/>
            <person name="Kuncharoen N."/>
        </authorList>
    </citation>
    <scope>NUCLEOTIDE SEQUENCE [LARGE SCALE GENOMIC DNA]</scope>
    <source>
        <strain evidence="1 2">SKP8-2</strain>
    </source>
</reference>
<protein>
    <submittedName>
        <fullName evidence="1">Uncharacterized protein</fullName>
    </submittedName>
</protein>
<comment type="caution">
    <text evidence="1">The sequence shown here is derived from an EMBL/GenBank/DDBJ whole genome shotgun (WGS) entry which is preliminary data.</text>
</comment>
<evidence type="ECO:0000313" key="1">
    <source>
        <dbReference type="EMBL" id="MBR7552839.1"/>
    </source>
</evidence>
<name>A0A941CTB6_9BACI</name>
<keyword evidence="2" id="KW-1185">Reference proteome</keyword>
<proteinExistence type="predicted"/>
<dbReference type="Proteomes" id="UP000675431">
    <property type="component" value="Unassembled WGS sequence"/>
</dbReference>
<dbReference type="RefSeq" id="WP_144159529.1">
    <property type="nucleotide sequence ID" value="NZ_JAGSIE010000005.1"/>
</dbReference>
<dbReference type="EMBL" id="JAGSIE010000005">
    <property type="protein sequence ID" value="MBR7552839.1"/>
    <property type="molecule type" value="Genomic_DNA"/>
</dbReference>
<organism evidence="1 2">
    <name type="scientific">Allobacillus saliphilus</name>
    <dbReference type="NCBI Taxonomy" id="2912308"/>
    <lineage>
        <taxon>Bacteria</taxon>
        <taxon>Bacillati</taxon>
        <taxon>Bacillota</taxon>
        <taxon>Bacilli</taxon>
        <taxon>Bacillales</taxon>
        <taxon>Bacillaceae</taxon>
        <taxon>Allobacillus</taxon>
    </lineage>
</organism>
<dbReference type="AlphaFoldDB" id="A0A941CTB6"/>